<dbReference type="HOGENOM" id="CLU_1075192_0_0_1"/>
<name>D8QZN7_SELML</name>
<evidence type="ECO:0000313" key="1">
    <source>
        <dbReference type="EMBL" id="EFJ34833.1"/>
    </source>
</evidence>
<accession>D8QZN7</accession>
<organism evidence="2">
    <name type="scientific">Selaginella moellendorffii</name>
    <name type="common">Spikemoss</name>
    <dbReference type="NCBI Taxonomy" id="88036"/>
    <lineage>
        <taxon>Eukaryota</taxon>
        <taxon>Viridiplantae</taxon>
        <taxon>Streptophyta</taxon>
        <taxon>Embryophyta</taxon>
        <taxon>Tracheophyta</taxon>
        <taxon>Lycopodiopsida</taxon>
        <taxon>Selaginellales</taxon>
        <taxon>Selaginellaceae</taxon>
        <taxon>Selaginella</taxon>
    </lineage>
</organism>
<dbReference type="AlphaFoldDB" id="D8QZN7"/>
<dbReference type="Proteomes" id="UP000001514">
    <property type="component" value="Unassembled WGS sequence"/>
</dbReference>
<proteinExistence type="predicted"/>
<reference evidence="1 2" key="1">
    <citation type="journal article" date="2011" name="Science">
        <title>The Selaginella genome identifies genetic changes associated with the evolution of vascular plants.</title>
        <authorList>
            <person name="Banks J.A."/>
            <person name="Nishiyama T."/>
            <person name="Hasebe M."/>
            <person name="Bowman J.L."/>
            <person name="Gribskov M."/>
            <person name="dePamphilis C."/>
            <person name="Albert V.A."/>
            <person name="Aono N."/>
            <person name="Aoyama T."/>
            <person name="Ambrose B.A."/>
            <person name="Ashton N.W."/>
            <person name="Axtell M.J."/>
            <person name="Barker E."/>
            <person name="Barker M.S."/>
            <person name="Bennetzen J.L."/>
            <person name="Bonawitz N.D."/>
            <person name="Chapple C."/>
            <person name="Cheng C."/>
            <person name="Correa L.G."/>
            <person name="Dacre M."/>
            <person name="DeBarry J."/>
            <person name="Dreyer I."/>
            <person name="Elias M."/>
            <person name="Engstrom E.M."/>
            <person name="Estelle M."/>
            <person name="Feng L."/>
            <person name="Finet C."/>
            <person name="Floyd S.K."/>
            <person name="Frommer W.B."/>
            <person name="Fujita T."/>
            <person name="Gramzow L."/>
            <person name="Gutensohn M."/>
            <person name="Harholt J."/>
            <person name="Hattori M."/>
            <person name="Heyl A."/>
            <person name="Hirai T."/>
            <person name="Hiwatashi Y."/>
            <person name="Ishikawa M."/>
            <person name="Iwata M."/>
            <person name="Karol K.G."/>
            <person name="Koehler B."/>
            <person name="Kolukisaoglu U."/>
            <person name="Kubo M."/>
            <person name="Kurata T."/>
            <person name="Lalonde S."/>
            <person name="Li K."/>
            <person name="Li Y."/>
            <person name="Litt A."/>
            <person name="Lyons E."/>
            <person name="Manning G."/>
            <person name="Maruyama T."/>
            <person name="Michael T.P."/>
            <person name="Mikami K."/>
            <person name="Miyazaki S."/>
            <person name="Morinaga S."/>
            <person name="Murata T."/>
            <person name="Mueller-Roeber B."/>
            <person name="Nelson D.R."/>
            <person name="Obara M."/>
            <person name="Oguri Y."/>
            <person name="Olmstead R.G."/>
            <person name="Onodera N."/>
            <person name="Petersen B.L."/>
            <person name="Pils B."/>
            <person name="Prigge M."/>
            <person name="Rensing S.A."/>
            <person name="Riano-Pachon D.M."/>
            <person name="Roberts A.W."/>
            <person name="Sato Y."/>
            <person name="Scheller H.V."/>
            <person name="Schulz B."/>
            <person name="Schulz C."/>
            <person name="Shakirov E.V."/>
            <person name="Shibagaki N."/>
            <person name="Shinohara N."/>
            <person name="Shippen D.E."/>
            <person name="Soerensen I."/>
            <person name="Sotooka R."/>
            <person name="Sugimoto N."/>
            <person name="Sugita M."/>
            <person name="Sumikawa N."/>
            <person name="Tanurdzic M."/>
            <person name="Theissen G."/>
            <person name="Ulvskov P."/>
            <person name="Wakazuki S."/>
            <person name="Weng J.K."/>
            <person name="Willats W.W."/>
            <person name="Wipf D."/>
            <person name="Wolf P.G."/>
            <person name="Yang L."/>
            <person name="Zimmer A.D."/>
            <person name="Zhu Q."/>
            <person name="Mitros T."/>
            <person name="Hellsten U."/>
            <person name="Loque D."/>
            <person name="Otillar R."/>
            <person name="Salamov A."/>
            <person name="Schmutz J."/>
            <person name="Shapiro H."/>
            <person name="Lindquist E."/>
            <person name="Lucas S."/>
            <person name="Rokhsar D."/>
            <person name="Grigoriev I.V."/>
        </authorList>
    </citation>
    <scope>NUCLEOTIDE SEQUENCE [LARGE SCALE GENOMIC DNA]</scope>
</reference>
<sequence length="259" mass="29736">MSDIWELLLELTISMQLDGSKWRFLKITPRVTEGHSVPGFLSGFPSPGNEGLPSHHKVDMHQQQLRLCVQQFREQKPQLQQTTLFLSISCLTEVRSPLREVMQTILTASANYLVSRLVETKDSFGQHRQRQRPQGSRVGNFRLQEVFYWPEPEPAAATTATKQDVHQNSESSTFQKFTNRVQCDELWTCPSFGDYTCNTQLLEELQHLFGINENLNVGRFASLPSPSSPYWAPQRQLVDNGYPRKKPSDMLVLLNDDRN</sequence>
<evidence type="ECO:0000313" key="2">
    <source>
        <dbReference type="Proteomes" id="UP000001514"/>
    </source>
</evidence>
<dbReference type="EMBL" id="GL377569">
    <property type="protein sequence ID" value="EFJ34833.1"/>
    <property type="molecule type" value="Genomic_DNA"/>
</dbReference>
<dbReference type="Gramene" id="EFJ34833">
    <property type="protein sequence ID" value="EFJ34833"/>
    <property type="gene ID" value="SELMODRAFT_405775"/>
</dbReference>
<dbReference type="InParanoid" id="D8QZN7"/>
<gene>
    <name evidence="1" type="ORF">SELMODRAFT_405775</name>
</gene>
<dbReference type="KEGG" id="smo:SELMODRAFT_405775"/>
<protein>
    <submittedName>
        <fullName evidence="1">Uncharacterized protein</fullName>
    </submittedName>
</protein>
<keyword evidence="2" id="KW-1185">Reference proteome</keyword>